<accession>A0ABT1PVB0</accession>
<organism evidence="1 2">
    <name type="scientific">Streptomyces humicola</name>
    <dbReference type="NCBI Taxonomy" id="2953240"/>
    <lineage>
        <taxon>Bacteria</taxon>
        <taxon>Bacillati</taxon>
        <taxon>Actinomycetota</taxon>
        <taxon>Actinomycetes</taxon>
        <taxon>Kitasatosporales</taxon>
        <taxon>Streptomycetaceae</taxon>
        <taxon>Streptomyces</taxon>
    </lineage>
</organism>
<sequence>MTESDDRHGRSSSNGWGGAWEAARTVASHGKTKKVWVKPHTVCTRK</sequence>
<reference evidence="1" key="1">
    <citation type="submission" date="2022-06" db="EMBL/GenBank/DDBJ databases">
        <title>Draft genome sequence of Streptomyces sp. RB6PN25 isolated from peat swamp forest in Thailand.</title>
        <authorList>
            <person name="Duangmal K."/>
            <person name="Klaysubun C."/>
        </authorList>
    </citation>
    <scope>NUCLEOTIDE SEQUENCE</scope>
    <source>
        <strain evidence="1">RB6PN25</strain>
    </source>
</reference>
<gene>
    <name evidence="1" type="ORF">NGB36_10145</name>
</gene>
<evidence type="ECO:0000313" key="2">
    <source>
        <dbReference type="Proteomes" id="UP001057702"/>
    </source>
</evidence>
<proteinExistence type="predicted"/>
<dbReference type="RefSeq" id="WP_255919850.1">
    <property type="nucleotide sequence ID" value="NZ_JANFNG010000005.1"/>
</dbReference>
<keyword evidence="2" id="KW-1185">Reference proteome</keyword>
<dbReference type="EMBL" id="JANFNG010000005">
    <property type="protein sequence ID" value="MCQ4080950.1"/>
    <property type="molecule type" value="Genomic_DNA"/>
</dbReference>
<comment type="caution">
    <text evidence="1">The sequence shown here is derived from an EMBL/GenBank/DDBJ whole genome shotgun (WGS) entry which is preliminary data.</text>
</comment>
<evidence type="ECO:0000313" key="1">
    <source>
        <dbReference type="EMBL" id="MCQ4080950.1"/>
    </source>
</evidence>
<name>A0ABT1PVB0_9ACTN</name>
<protein>
    <submittedName>
        <fullName evidence="1">Uncharacterized protein</fullName>
    </submittedName>
</protein>
<dbReference type="Proteomes" id="UP001057702">
    <property type="component" value="Unassembled WGS sequence"/>
</dbReference>